<dbReference type="EMBL" id="AP019769">
    <property type="protein sequence ID" value="BBL45469.1"/>
    <property type="molecule type" value="Genomic_DNA"/>
</dbReference>
<dbReference type="KEGG" id="naer:MJ1_0301"/>
<keyword evidence="1" id="KW-0472">Membrane</keyword>
<organism evidence="2 3">
    <name type="scientific">Nanobdella aerobiophila</name>
    <dbReference type="NCBI Taxonomy" id="2586965"/>
    <lineage>
        <taxon>Archaea</taxon>
        <taxon>Nanobdellota</taxon>
        <taxon>Nanobdellia</taxon>
        <taxon>Nanobdellales</taxon>
        <taxon>Nanobdellaceae</taxon>
        <taxon>Nanobdella</taxon>
    </lineage>
</organism>
<protein>
    <submittedName>
        <fullName evidence="2">Major facilitator superfamily protein</fullName>
    </submittedName>
</protein>
<feature type="transmembrane region" description="Helical" evidence="1">
    <location>
        <begin position="36"/>
        <end position="62"/>
    </location>
</feature>
<feature type="transmembrane region" description="Helical" evidence="1">
    <location>
        <begin position="273"/>
        <end position="299"/>
    </location>
</feature>
<dbReference type="InterPro" id="IPR036259">
    <property type="entry name" value="MFS_trans_sf"/>
</dbReference>
<name>A0A915SZU6_9ARCH</name>
<feature type="transmembrane region" description="Helical" evidence="1">
    <location>
        <begin position="69"/>
        <end position="87"/>
    </location>
</feature>
<proteinExistence type="predicted"/>
<dbReference type="Proteomes" id="UP001055553">
    <property type="component" value="Chromosome"/>
</dbReference>
<feature type="transmembrane region" description="Helical" evidence="1">
    <location>
        <begin position="138"/>
        <end position="156"/>
    </location>
</feature>
<dbReference type="InterPro" id="IPR011701">
    <property type="entry name" value="MFS"/>
</dbReference>
<dbReference type="SUPFAM" id="SSF103473">
    <property type="entry name" value="MFS general substrate transporter"/>
    <property type="match status" value="1"/>
</dbReference>
<feature type="transmembrane region" description="Helical" evidence="1">
    <location>
        <begin position="235"/>
        <end position="252"/>
    </location>
</feature>
<feature type="transmembrane region" description="Helical" evidence="1">
    <location>
        <begin position="162"/>
        <end position="179"/>
    </location>
</feature>
<dbReference type="AlphaFoldDB" id="A0A915SZU6"/>
<keyword evidence="3" id="KW-1185">Reference proteome</keyword>
<dbReference type="PANTHER" id="PTHR23520:SF5">
    <property type="entry name" value="TRANSPORTER, PUTATIVE (AFU_ORTHOLOGUE AFUA_3G04000)-RELATED"/>
    <property type="match status" value="1"/>
</dbReference>
<feature type="transmembrane region" description="Helical" evidence="1">
    <location>
        <begin position="200"/>
        <end position="223"/>
    </location>
</feature>
<feature type="transmembrane region" description="Helical" evidence="1">
    <location>
        <begin position="343"/>
        <end position="368"/>
    </location>
</feature>
<accession>A0A915SZU6</accession>
<evidence type="ECO:0000256" key="1">
    <source>
        <dbReference type="SAM" id="Phobius"/>
    </source>
</evidence>
<keyword evidence="1" id="KW-1133">Transmembrane helix</keyword>
<dbReference type="PANTHER" id="PTHR23520">
    <property type="entry name" value="TRANSPORTER, PUTATIVE (AFU_ORTHOLOGUE AFUA_3G04000)-RELATED"/>
    <property type="match status" value="1"/>
</dbReference>
<sequence length="376" mass="42420">MKNINILLFFRIFRSFIAGYISIFLSLYLYNILRLSLINIGILFGIGALSQSILSLFVGYLADKYNKKIILFYISLLFPISLIILLLSNNIYLIAISFILGGFGTVGTLSGGGIGAVVTPIINSLITSYIRDNREIIYTKFIIISGIAGSLGALLLYMNYKIVLLLGIIILTISSFILLKLDRPNDIKIQKANNREISKLIIISGFFNGASAGIILNFIPILFNHYLLFNKAQISNIYTITGLLSIISLYIIEKYLKWNIFNKIVFFRIVSSSFLLLFLISIFFFHLLSILFFVLYTLFRVASIPSQQEIISENINNKVTEVFGANQSTRILGSFIFQSIGGYLLSLSIVIPFLISYVFLMSSAMIYYKIKKDNKN</sequence>
<dbReference type="GeneID" id="74568252"/>
<dbReference type="GO" id="GO:0022857">
    <property type="term" value="F:transmembrane transporter activity"/>
    <property type="evidence" value="ECO:0007669"/>
    <property type="project" value="InterPro"/>
</dbReference>
<feature type="transmembrane region" description="Helical" evidence="1">
    <location>
        <begin position="12"/>
        <end position="30"/>
    </location>
</feature>
<evidence type="ECO:0000313" key="2">
    <source>
        <dbReference type="EMBL" id="BBL45469.1"/>
    </source>
</evidence>
<dbReference type="Pfam" id="PF07690">
    <property type="entry name" value="MFS_1"/>
    <property type="match status" value="1"/>
</dbReference>
<evidence type="ECO:0000313" key="3">
    <source>
        <dbReference type="Proteomes" id="UP001055553"/>
    </source>
</evidence>
<feature type="transmembrane region" description="Helical" evidence="1">
    <location>
        <begin position="93"/>
        <end position="126"/>
    </location>
</feature>
<dbReference type="RefSeq" id="WP_258393500.1">
    <property type="nucleotide sequence ID" value="NZ_AP019769.1"/>
</dbReference>
<reference evidence="3" key="1">
    <citation type="journal article" date="2022" name="Int. J. Syst. Evol. Microbiol.">
        <title>Nanobdella aerobiophila gen. nov., sp. nov., a thermoacidophilic, obligate ectosymbiotic archaeon, and proposal of Nanobdellaceae fam. nov., Nanobdellales ord. nov. and Nanobdellia class. nov.</title>
        <authorList>
            <person name="Kato S."/>
            <person name="Ogasawara A."/>
            <person name="Itoh T."/>
            <person name="Sakai H.D."/>
            <person name="Shimizu M."/>
            <person name="Yuki M."/>
            <person name="Kaneko M."/>
            <person name="Takashina T."/>
            <person name="Ohkuma M."/>
        </authorList>
    </citation>
    <scope>NUCLEOTIDE SEQUENCE [LARGE SCALE GENOMIC DNA]</scope>
    <source>
        <strain evidence="3">MJ1</strain>
    </source>
</reference>
<keyword evidence="1" id="KW-0812">Transmembrane</keyword>
<dbReference type="Gene3D" id="1.20.1250.20">
    <property type="entry name" value="MFS general substrate transporter like domains"/>
    <property type="match status" value="2"/>
</dbReference>
<gene>
    <name evidence="2" type="ORF">MJ1_0301</name>
</gene>